<proteinExistence type="predicted"/>
<dbReference type="InterPro" id="IPR056884">
    <property type="entry name" value="NPHP3-like_N"/>
</dbReference>
<dbReference type="InterPro" id="IPR019775">
    <property type="entry name" value="WD40_repeat_CS"/>
</dbReference>
<dbReference type="AlphaFoldDB" id="S7Q5N0"/>
<dbReference type="InterPro" id="IPR015943">
    <property type="entry name" value="WD40/YVTN_repeat-like_dom_sf"/>
</dbReference>
<feature type="repeat" description="WD" evidence="3">
    <location>
        <begin position="637"/>
        <end position="671"/>
    </location>
</feature>
<feature type="repeat" description="WD" evidence="3">
    <location>
        <begin position="759"/>
        <end position="800"/>
    </location>
</feature>
<dbReference type="InterPro" id="IPR027417">
    <property type="entry name" value="P-loop_NTPase"/>
</dbReference>
<dbReference type="KEGG" id="gtr:GLOTRDRAFT_42827"/>
<organism evidence="5 6">
    <name type="scientific">Gloeophyllum trabeum (strain ATCC 11539 / FP-39264 / Madison 617)</name>
    <name type="common">Brown rot fungus</name>
    <dbReference type="NCBI Taxonomy" id="670483"/>
    <lineage>
        <taxon>Eukaryota</taxon>
        <taxon>Fungi</taxon>
        <taxon>Dikarya</taxon>
        <taxon>Basidiomycota</taxon>
        <taxon>Agaricomycotina</taxon>
        <taxon>Agaricomycetes</taxon>
        <taxon>Gloeophyllales</taxon>
        <taxon>Gloeophyllaceae</taxon>
        <taxon>Gloeophyllum</taxon>
    </lineage>
</organism>
<dbReference type="SUPFAM" id="SSF50978">
    <property type="entry name" value="WD40 repeat-like"/>
    <property type="match status" value="1"/>
</dbReference>
<dbReference type="SUPFAM" id="SSF52540">
    <property type="entry name" value="P-loop containing nucleoside triphosphate hydrolases"/>
    <property type="match status" value="1"/>
</dbReference>
<evidence type="ECO:0000256" key="1">
    <source>
        <dbReference type="ARBA" id="ARBA00022574"/>
    </source>
</evidence>
<accession>S7Q5N0</accession>
<evidence type="ECO:0000256" key="2">
    <source>
        <dbReference type="ARBA" id="ARBA00022737"/>
    </source>
</evidence>
<protein>
    <recommendedName>
        <fullName evidence="4">NACHT domain-containing protein</fullName>
    </recommendedName>
</protein>
<keyword evidence="2" id="KW-0677">Repeat</keyword>
<reference evidence="5 6" key="1">
    <citation type="journal article" date="2012" name="Science">
        <title>The Paleozoic origin of enzymatic lignin decomposition reconstructed from 31 fungal genomes.</title>
        <authorList>
            <person name="Floudas D."/>
            <person name="Binder M."/>
            <person name="Riley R."/>
            <person name="Barry K."/>
            <person name="Blanchette R.A."/>
            <person name="Henrissat B."/>
            <person name="Martinez A.T."/>
            <person name="Otillar R."/>
            <person name="Spatafora J.W."/>
            <person name="Yadav J.S."/>
            <person name="Aerts A."/>
            <person name="Benoit I."/>
            <person name="Boyd A."/>
            <person name="Carlson A."/>
            <person name="Copeland A."/>
            <person name="Coutinho P.M."/>
            <person name="de Vries R.P."/>
            <person name="Ferreira P."/>
            <person name="Findley K."/>
            <person name="Foster B."/>
            <person name="Gaskell J."/>
            <person name="Glotzer D."/>
            <person name="Gorecki P."/>
            <person name="Heitman J."/>
            <person name="Hesse C."/>
            <person name="Hori C."/>
            <person name="Igarashi K."/>
            <person name="Jurgens J.A."/>
            <person name="Kallen N."/>
            <person name="Kersten P."/>
            <person name="Kohler A."/>
            <person name="Kuees U."/>
            <person name="Kumar T.K.A."/>
            <person name="Kuo A."/>
            <person name="LaButti K."/>
            <person name="Larrondo L.F."/>
            <person name="Lindquist E."/>
            <person name="Ling A."/>
            <person name="Lombard V."/>
            <person name="Lucas S."/>
            <person name="Lundell T."/>
            <person name="Martin R."/>
            <person name="McLaughlin D.J."/>
            <person name="Morgenstern I."/>
            <person name="Morin E."/>
            <person name="Murat C."/>
            <person name="Nagy L.G."/>
            <person name="Nolan M."/>
            <person name="Ohm R.A."/>
            <person name="Patyshakuliyeva A."/>
            <person name="Rokas A."/>
            <person name="Ruiz-Duenas F.J."/>
            <person name="Sabat G."/>
            <person name="Salamov A."/>
            <person name="Samejima M."/>
            <person name="Schmutz J."/>
            <person name="Slot J.C."/>
            <person name="St John F."/>
            <person name="Stenlid J."/>
            <person name="Sun H."/>
            <person name="Sun S."/>
            <person name="Syed K."/>
            <person name="Tsang A."/>
            <person name="Wiebenga A."/>
            <person name="Young D."/>
            <person name="Pisabarro A."/>
            <person name="Eastwood D.C."/>
            <person name="Martin F."/>
            <person name="Cullen D."/>
            <person name="Grigoriev I.V."/>
            <person name="Hibbett D.S."/>
        </authorList>
    </citation>
    <scope>NUCLEOTIDE SEQUENCE [LARGE SCALE GENOMIC DNA]</scope>
    <source>
        <strain evidence="5 6">ATCC 11539</strain>
    </source>
</reference>
<feature type="repeat" description="WD" evidence="3">
    <location>
        <begin position="716"/>
        <end position="757"/>
    </location>
</feature>
<dbReference type="InterPro" id="IPR007111">
    <property type="entry name" value="NACHT_NTPase"/>
</dbReference>
<feature type="repeat" description="WD" evidence="3">
    <location>
        <begin position="802"/>
        <end position="843"/>
    </location>
</feature>
<dbReference type="EMBL" id="KB469303">
    <property type="protein sequence ID" value="EPQ54783.1"/>
    <property type="molecule type" value="Genomic_DNA"/>
</dbReference>
<dbReference type="Pfam" id="PF24883">
    <property type="entry name" value="NPHP3_N"/>
    <property type="match status" value="1"/>
</dbReference>
<dbReference type="HOGENOM" id="CLU_000288_6_0_1"/>
<dbReference type="InterPro" id="IPR050349">
    <property type="entry name" value="WD_LIS1/nudF_dynein_reg"/>
</dbReference>
<dbReference type="Proteomes" id="UP000030669">
    <property type="component" value="Unassembled WGS sequence"/>
</dbReference>
<dbReference type="STRING" id="670483.S7Q5N0"/>
<dbReference type="SMART" id="SM00320">
    <property type="entry name" value="WD40"/>
    <property type="match status" value="7"/>
</dbReference>
<dbReference type="PROSITE" id="PS50082">
    <property type="entry name" value="WD_REPEATS_2"/>
    <property type="match status" value="7"/>
</dbReference>
<sequence length="1017" mass="112457">MCALHLHGIIVARACKQAFKDTDELIDKYKAKFEEYRRAFDSNNIHQIQIECIQIMDKLEQMEIDLKDIPYAAGASFQSSKACLPGTRKALLDEISQWIIGDKKEQIFLLTGGAGTGKSTVAHTIARQFKDLGRLGSPFFFGTGGTPLELFGTIARDLSALIPEVRARLSKVDTSSRNTPDIADQFKYFLLDATSGLEIVGPVVIVIDALDESGDIHACKRCLEILANNIHLLPPSFRFLLTSRPDPNIEKALPQACKKQMERVQGTSRDISEYIFATLKPQGKLLEGLPTNTCEELAKHAGDLFQWASVACNFIKEQVEWEEAGVLPSQKFSQIILNASRKSTQDLNGLYREVLNRLFPEEREAALRLFHSFVGPILASYQALSMKSLSRLLSEPLENIQEVLKFMGPFLDGVAPKSNLPIRPLHQSFYEFLTTSDQAGRFFINLNAHHQMLLERSLDLINHDLTFNYCRLQTSHKSNLDQKYDEPSVEISYACQYFGKHLEELQMPQNSQSATRTPQMDTLVHQFLTEKLLAWFEVLSILRRLDVACPALLHLARWMDSELCSFAEDAAQFILYFGLPIAVSAPHIYLSAMPFAPSTSLVAQNYQASLVKALTVTEGKLNKWPAQQMAIHTQSVVHSLAFSPDGRCIASGSWDNTVRVWNAQTGEPVGVPLTGHEAQVNSVAFSPDGKYIASGSDDKTIRVWNAETREPVVGPLTGHENWVTSVAFSPDGKYIASGSWDNTIRLWNAQTGEPVGEPLTGHENWVTSVAFSPDGKYIASGSWDNTIRVWNAQTGEPVGVPLTGHEAQVNSVAFSPDGKYIASGSHDKTIRVWNAETREPVVGPLTGHELGVSSVAISPDGKEPVGEPLTGHGDLLNSVAFSPDGKYIASGSDDKTIRVWNAQTREPVGEPLTGHGDLVNSVAFSPDGKYIASGSDDKTIRVWNAQTREPVVLLRTAILDETGWLRSPGGDLLLWIPPVHRKGFLRPNALFVIGAHQTRLNLDNFVHGEDWVKCIAK</sequence>
<keyword evidence="6" id="KW-1185">Reference proteome</keyword>
<dbReference type="InterPro" id="IPR020472">
    <property type="entry name" value="WD40_PAC1"/>
</dbReference>
<dbReference type="Pfam" id="PF00400">
    <property type="entry name" value="WD40"/>
    <property type="match status" value="7"/>
</dbReference>
<dbReference type="PROSITE" id="PS50837">
    <property type="entry name" value="NACHT"/>
    <property type="match status" value="1"/>
</dbReference>
<keyword evidence="1 3" id="KW-0853">WD repeat</keyword>
<dbReference type="PROSITE" id="PS50294">
    <property type="entry name" value="WD_REPEATS_REGION"/>
    <property type="match status" value="7"/>
</dbReference>
<dbReference type="Gene3D" id="3.40.50.300">
    <property type="entry name" value="P-loop containing nucleotide triphosphate hydrolases"/>
    <property type="match status" value="1"/>
</dbReference>
<dbReference type="PROSITE" id="PS00678">
    <property type="entry name" value="WD_REPEATS_1"/>
    <property type="match status" value="7"/>
</dbReference>
<dbReference type="RefSeq" id="XP_007866643.1">
    <property type="nucleotide sequence ID" value="XM_007868452.1"/>
</dbReference>
<dbReference type="InterPro" id="IPR001680">
    <property type="entry name" value="WD40_rpt"/>
</dbReference>
<dbReference type="GeneID" id="19306158"/>
<feature type="repeat" description="WD" evidence="3">
    <location>
        <begin position="912"/>
        <end position="953"/>
    </location>
</feature>
<dbReference type="OrthoDB" id="674604at2759"/>
<dbReference type="CDD" id="cd00200">
    <property type="entry name" value="WD40"/>
    <property type="match status" value="1"/>
</dbReference>
<name>S7Q5N0_GLOTA</name>
<feature type="domain" description="NACHT" evidence="4">
    <location>
        <begin position="106"/>
        <end position="246"/>
    </location>
</feature>
<dbReference type="eggNOG" id="KOG0266">
    <property type="taxonomic scope" value="Eukaryota"/>
</dbReference>
<gene>
    <name evidence="5" type="ORF">GLOTRDRAFT_42827</name>
</gene>
<evidence type="ECO:0000259" key="4">
    <source>
        <dbReference type="PROSITE" id="PS50837"/>
    </source>
</evidence>
<feature type="repeat" description="WD" evidence="3">
    <location>
        <begin position="869"/>
        <end position="910"/>
    </location>
</feature>
<feature type="repeat" description="WD" evidence="3">
    <location>
        <begin position="673"/>
        <end position="714"/>
    </location>
</feature>
<dbReference type="PANTHER" id="PTHR44129">
    <property type="entry name" value="WD REPEAT-CONTAINING PROTEIN POP1"/>
    <property type="match status" value="1"/>
</dbReference>
<evidence type="ECO:0000313" key="5">
    <source>
        <dbReference type="EMBL" id="EPQ54783.1"/>
    </source>
</evidence>
<dbReference type="InterPro" id="IPR036322">
    <property type="entry name" value="WD40_repeat_dom_sf"/>
</dbReference>
<evidence type="ECO:0000256" key="3">
    <source>
        <dbReference type="PROSITE-ProRule" id="PRU00221"/>
    </source>
</evidence>
<dbReference type="OMA" id="TTTGIEC"/>
<dbReference type="PRINTS" id="PR00320">
    <property type="entry name" value="GPROTEINBRPT"/>
</dbReference>
<dbReference type="Gene3D" id="2.130.10.10">
    <property type="entry name" value="YVTN repeat-like/Quinoprotein amine dehydrogenase"/>
    <property type="match status" value="4"/>
</dbReference>
<evidence type="ECO:0000313" key="6">
    <source>
        <dbReference type="Proteomes" id="UP000030669"/>
    </source>
</evidence>